<sequence length="319" mass="34815">MEPGDRNKSRILIIGGTGHLGKYIVAASARAGHPTSALVRATAPPPAPGRESSSRARARLLQSFRDAGVSILQGDIGDHDLLVKAVKAADVVISVVGYHDVGEQSKIIAAIKEAGNIKRFIPSDFGNDADHAHIVEPAKATFDVEAQIRRTVEAEGIPYTFVSCNFFAGYYLPTLVQPGSSGLPADKVFILGDGNTKAIFVDEEDIATFTIKGVDDPRTLNKVLHIRPPENALSMNDLVSLWEKKVGRTFERVYLTEEVVLKQIRECSPLSIDLAILHSVYINGDHINFEIKPTVGVEATQIYPDIKYSTVDEYLNRLL</sequence>
<dbReference type="STRING" id="4537.A0A0E0LBM2"/>
<dbReference type="SUPFAM" id="SSF51735">
    <property type="entry name" value="NAD(P)-binding Rossmann-fold domains"/>
    <property type="match status" value="1"/>
</dbReference>
<dbReference type="InterPro" id="IPR008030">
    <property type="entry name" value="NmrA-like"/>
</dbReference>
<evidence type="ECO:0000256" key="2">
    <source>
        <dbReference type="ARBA" id="ARBA00022857"/>
    </source>
</evidence>
<reference evidence="5" key="2">
    <citation type="submission" date="2018-05" db="EMBL/GenBank/DDBJ databases">
        <title>OpunRS2 (Oryza punctata Reference Sequence Version 2).</title>
        <authorList>
            <person name="Zhang J."/>
            <person name="Kudrna D."/>
            <person name="Lee S."/>
            <person name="Talag J."/>
            <person name="Welchert J."/>
            <person name="Wing R.A."/>
        </authorList>
    </citation>
    <scope>NUCLEOTIDE SEQUENCE [LARGE SCALE GENOMIC DNA]</scope>
</reference>
<dbReference type="InterPro" id="IPR036291">
    <property type="entry name" value="NAD(P)-bd_dom_sf"/>
</dbReference>
<keyword evidence="3" id="KW-0560">Oxidoreductase</keyword>
<evidence type="ECO:0000256" key="3">
    <source>
        <dbReference type="ARBA" id="ARBA00023002"/>
    </source>
</evidence>
<dbReference type="InterPro" id="IPR050608">
    <property type="entry name" value="NmrA-type/Isoflavone_red_sf"/>
</dbReference>
<dbReference type="HOGENOM" id="CLU_060833_0_1_1"/>
<dbReference type="InterPro" id="IPR045312">
    <property type="entry name" value="PCBER-like"/>
</dbReference>
<proteinExistence type="inferred from homology"/>
<dbReference type="PANTHER" id="PTHR43349:SF35">
    <property type="entry name" value="PHENYLCOUMARAN BENZYLIC ETHER REDUCTASE 1"/>
    <property type="match status" value="1"/>
</dbReference>
<feature type="domain" description="NmrA-like" evidence="4">
    <location>
        <begin position="8"/>
        <end position="315"/>
    </location>
</feature>
<dbReference type="Gene3D" id="3.40.50.720">
    <property type="entry name" value="NAD(P)-binding Rossmann-like Domain"/>
    <property type="match status" value="1"/>
</dbReference>
<reference evidence="5" key="1">
    <citation type="submission" date="2015-04" db="UniProtKB">
        <authorList>
            <consortium name="EnsemblPlants"/>
        </authorList>
    </citation>
    <scope>IDENTIFICATION</scope>
</reference>
<dbReference type="Gene3D" id="3.90.25.10">
    <property type="entry name" value="UDP-galactose 4-epimerase, domain 1"/>
    <property type="match status" value="1"/>
</dbReference>
<dbReference type="CDD" id="cd05259">
    <property type="entry name" value="PCBER_SDR_a"/>
    <property type="match status" value="1"/>
</dbReference>
<comment type="similarity">
    <text evidence="1">Belongs to the NmrA-type oxidoreductase family. Isoflavone reductase subfamily.</text>
</comment>
<evidence type="ECO:0000259" key="4">
    <source>
        <dbReference type="Pfam" id="PF05368"/>
    </source>
</evidence>
<dbReference type="PANTHER" id="PTHR43349">
    <property type="entry name" value="PINORESINOL REDUCTASE-RELATED"/>
    <property type="match status" value="1"/>
</dbReference>
<evidence type="ECO:0000313" key="6">
    <source>
        <dbReference type="Proteomes" id="UP000026962"/>
    </source>
</evidence>
<protein>
    <recommendedName>
        <fullName evidence="4">NmrA-like domain-containing protein</fullName>
    </recommendedName>
</protein>
<accession>A0A0E0LBM2</accession>
<dbReference type="GO" id="GO:0016491">
    <property type="term" value="F:oxidoreductase activity"/>
    <property type="evidence" value="ECO:0007669"/>
    <property type="project" value="UniProtKB-KW"/>
</dbReference>
<dbReference type="Gramene" id="OPUNC06G13810.1">
    <property type="protein sequence ID" value="OPUNC06G13810.1"/>
    <property type="gene ID" value="OPUNC06G13810"/>
</dbReference>
<dbReference type="AlphaFoldDB" id="A0A0E0LBM2"/>
<name>A0A0E0LBM2_ORYPU</name>
<dbReference type="Pfam" id="PF05368">
    <property type="entry name" value="NmrA"/>
    <property type="match status" value="1"/>
</dbReference>
<dbReference type="Proteomes" id="UP000026962">
    <property type="component" value="Chromosome 6"/>
</dbReference>
<evidence type="ECO:0000313" key="5">
    <source>
        <dbReference type="EnsemblPlants" id="OPUNC06G13810.1"/>
    </source>
</evidence>
<organism evidence="5">
    <name type="scientific">Oryza punctata</name>
    <name type="common">Red rice</name>
    <dbReference type="NCBI Taxonomy" id="4537"/>
    <lineage>
        <taxon>Eukaryota</taxon>
        <taxon>Viridiplantae</taxon>
        <taxon>Streptophyta</taxon>
        <taxon>Embryophyta</taxon>
        <taxon>Tracheophyta</taxon>
        <taxon>Spermatophyta</taxon>
        <taxon>Magnoliopsida</taxon>
        <taxon>Liliopsida</taxon>
        <taxon>Poales</taxon>
        <taxon>Poaceae</taxon>
        <taxon>BOP clade</taxon>
        <taxon>Oryzoideae</taxon>
        <taxon>Oryzeae</taxon>
        <taxon>Oryzinae</taxon>
        <taxon>Oryza</taxon>
    </lineage>
</organism>
<dbReference type="eggNOG" id="ENOG502QPMY">
    <property type="taxonomic scope" value="Eukaryota"/>
</dbReference>
<keyword evidence="6" id="KW-1185">Reference proteome</keyword>
<dbReference type="EnsemblPlants" id="OPUNC06G13810.1">
    <property type="protein sequence ID" value="OPUNC06G13810.1"/>
    <property type="gene ID" value="OPUNC06G13810"/>
</dbReference>
<keyword evidence="2" id="KW-0521">NADP</keyword>
<dbReference type="OMA" id="IFVKSDH"/>
<evidence type="ECO:0000256" key="1">
    <source>
        <dbReference type="ARBA" id="ARBA00005725"/>
    </source>
</evidence>